<sequence>MDLATIRDPKDLQNLKTLKATFHSRHYLAAHLLEFRGV</sequence>
<proteinExistence type="predicted"/>
<protein>
    <submittedName>
        <fullName evidence="1">Uncharacterized protein</fullName>
    </submittedName>
</protein>
<evidence type="ECO:0000313" key="1">
    <source>
        <dbReference type="EMBL" id="TNN32316.1"/>
    </source>
</evidence>
<accession>A0A4Z2ETT8</accession>
<dbReference type="Proteomes" id="UP000314294">
    <property type="component" value="Unassembled WGS sequence"/>
</dbReference>
<reference evidence="1 2" key="1">
    <citation type="submission" date="2019-03" db="EMBL/GenBank/DDBJ databases">
        <title>First draft genome of Liparis tanakae, snailfish: a comprehensive survey of snailfish specific genes.</title>
        <authorList>
            <person name="Kim W."/>
            <person name="Song I."/>
            <person name="Jeong J.-H."/>
            <person name="Kim D."/>
            <person name="Kim S."/>
            <person name="Ryu S."/>
            <person name="Song J.Y."/>
            <person name="Lee S.K."/>
        </authorList>
    </citation>
    <scope>NUCLEOTIDE SEQUENCE [LARGE SCALE GENOMIC DNA]</scope>
    <source>
        <tissue evidence="1">Muscle</tissue>
    </source>
</reference>
<keyword evidence="2" id="KW-1185">Reference proteome</keyword>
<organism evidence="1 2">
    <name type="scientific">Liparis tanakae</name>
    <name type="common">Tanaka's snailfish</name>
    <dbReference type="NCBI Taxonomy" id="230148"/>
    <lineage>
        <taxon>Eukaryota</taxon>
        <taxon>Metazoa</taxon>
        <taxon>Chordata</taxon>
        <taxon>Craniata</taxon>
        <taxon>Vertebrata</taxon>
        <taxon>Euteleostomi</taxon>
        <taxon>Actinopterygii</taxon>
        <taxon>Neopterygii</taxon>
        <taxon>Teleostei</taxon>
        <taxon>Neoteleostei</taxon>
        <taxon>Acanthomorphata</taxon>
        <taxon>Eupercaria</taxon>
        <taxon>Perciformes</taxon>
        <taxon>Cottioidei</taxon>
        <taxon>Cottales</taxon>
        <taxon>Liparidae</taxon>
        <taxon>Liparis</taxon>
    </lineage>
</organism>
<comment type="caution">
    <text evidence="1">The sequence shown here is derived from an EMBL/GenBank/DDBJ whole genome shotgun (WGS) entry which is preliminary data.</text>
</comment>
<dbReference type="AlphaFoldDB" id="A0A4Z2ETT8"/>
<name>A0A4Z2ETT8_9TELE</name>
<dbReference type="EMBL" id="SRLO01002778">
    <property type="protein sequence ID" value="TNN32316.1"/>
    <property type="molecule type" value="Genomic_DNA"/>
</dbReference>
<gene>
    <name evidence="1" type="ORF">EYF80_057525</name>
</gene>
<evidence type="ECO:0000313" key="2">
    <source>
        <dbReference type="Proteomes" id="UP000314294"/>
    </source>
</evidence>